<protein>
    <submittedName>
        <fullName evidence="1">Uncharacterized protein</fullName>
    </submittedName>
</protein>
<evidence type="ECO:0000313" key="1">
    <source>
        <dbReference type="EMBL" id="SHH73007.1"/>
    </source>
</evidence>
<dbReference type="EMBL" id="FQXQ01000003">
    <property type="protein sequence ID" value="SHH73007.1"/>
    <property type="molecule type" value="Genomic_DNA"/>
</dbReference>
<dbReference type="RefSeq" id="WP_073120471.1">
    <property type="nucleotide sequence ID" value="NZ_BMEN01000003.1"/>
</dbReference>
<dbReference type="STRING" id="1195760.SAMN05444281_1700"/>
<gene>
    <name evidence="1" type="ORF">SAMN05444281_1700</name>
</gene>
<name>A0A1M5VCQ5_9FLAO</name>
<accession>A0A1M5VCQ5</accession>
<keyword evidence="2" id="KW-1185">Reference proteome</keyword>
<dbReference type="OrthoDB" id="1359750at2"/>
<proteinExistence type="predicted"/>
<organism evidence="1 2">
    <name type="scientific">Wenyingzhuangia marina</name>
    <dbReference type="NCBI Taxonomy" id="1195760"/>
    <lineage>
        <taxon>Bacteria</taxon>
        <taxon>Pseudomonadati</taxon>
        <taxon>Bacteroidota</taxon>
        <taxon>Flavobacteriia</taxon>
        <taxon>Flavobacteriales</taxon>
        <taxon>Flavobacteriaceae</taxon>
        <taxon>Wenyingzhuangia</taxon>
    </lineage>
</organism>
<dbReference type="AlphaFoldDB" id="A0A1M5VCQ5"/>
<sequence length="127" mass="15429">MCDLTSEFKLCTCDFESSKAKYTWKIFRKKSTVIQVIEGEYYIPYLDWENSTLPEKVEYYLNKAQDEERLFDKKIDLYDNDRLVFYKEGKILFQYNYEMYRWWLNNSIKEPKHAVVKNGNIVVSSKK</sequence>
<reference evidence="2" key="1">
    <citation type="submission" date="2016-11" db="EMBL/GenBank/DDBJ databases">
        <authorList>
            <person name="Varghese N."/>
            <person name="Submissions S."/>
        </authorList>
    </citation>
    <scope>NUCLEOTIDE SEQUENCE [LARGE SCALE GENOMIC DNA]</scope>
    <source>
        <strain evidence="2">DSM 100572</strain>
    </source>
</reference>
<dbReference type="Proteomes" id="UP000184109">
    <property type="component" value="Unassembled WGS sequence"/>
</dbReference>
<evidence type="ECO:0000313" key="2">
    <source>
        <dbReference type="Proteomes" id="UP000184109"/>
    </source>
</evidence>